<feature type="transmembrane region" description="Helical" evidence="6">
    <location>
        <begin position="40"/>
        <end position="63"/>
    </location>
</feature>
<accession>A0ABQ6AAN7</accession>
<proteinExistence type="predicted"/>
<comment type="caution">
    <text evidence="7">The sequence shown here is derived from an EMBL/GenBank/DDBJ whole genome shotgun (WGS) entry which is preliminary data.</text>
</comment>
<dbReference type="EMBL" id="BSOS01000099">
    <property type="protein sequence ID" value="GLR68996.1"/>
    <property type="molecule type" value="Genomic_DNA"/>
</dbReference>
<organism evidence="7 8">
    <name type="scientific">Acidocella aquatica</name>
    <dbReference type="NCBI Taxonomy" id="1922313"/>
    <lineage>
        <taxon>Bacteria</taxon>
        <taxon>Pseudomonadati</taxon>
        <taxon>Pseudomonadota</taxon>
        <taxon>Alphaproteobacteria</taxon>
        <taxon>Acetobacterales</taxon>
        <taxon>Acidocellaceae</taxon>
        <taxon>Acidocella</taxon>
    </lineage>
</organism>
<feature type="transmembrane region" description="Helical" evidence="6">
    <location>
        <begin position="310"/>
        <end position="335"/>
    </location>
</feature>
<keyword evidence="8" id="KW-1185">Reference proteome</keyword>
<feature type="transmembrane region" description="Helical" evidence="6">
    <location>
        <begin position="179"/>
        <end position="199"/>
    </location>
</feature>
<evidence type="ECO:0000313" key="7">
    <source>
        <dbReference type="EMBL" id="GLR68996.1"/>
    </source>
</evidence>
<dbReference type="Pfam" id="PF13520">
    <property type="entry name" value="AA_permease_2"/>
    <property type="match status" value="1"/>
</dbReference>
<evidence type="ECO:0000256" key="2">
    <source>
        <dbReference type="ARBA" id="ARBA00022448"/>
    </source>
</evidence>
<feature type="transmembrane region" description="Helical" evidence="6">
    <location>
        <begin position="150"/>
        <end position="167"/>
    </location>
</feature>
<keyword evidence="5 6" id="KW-0472">Membrane</keyword>
<feature type="transmembrane region" description="Helical" evidence="6">
    <location>
        <begin position="386"/>
        <end position="410"/>
    </location>
</feature>
<dbReference type="Proteomes" id="UP001156641">
    <property type="component" value="Unassembled WGS sequence"/>
</dbReference>
<feature type="transmembrane region" description="Helical" evidence="6">
    <location>
        <begin position="219"/>
        <end position="240"/>
    </location>
</feature>
<keyword evidence="2" id="KW-0813">Transport</keyword>
<dbReference type="PIRSF" id="PIRSF006060">
    <property type="entry name" value="AA_transporter"/>
    <property type="match status" value="1"/>
</dbReference>
<feature type="transmembrane region" description="Helical" evidence="6">
    <location>
        <begin position="356"/>
        <end position="380"/>
    </location>
</feature>
<feature type="transmembrane region" description="Helical" evidence="6">
    <location>
        <begin position="422"/>
        <end position="446"/>
    </location>
</feature>
<sequence>MEPHKHKHIDALHVASDDAQLAALGYTSNFDRTMTVWQNFALGFTYLSPVVGVYSVFAFGLQAGGPPMIWSYLIAGLGQFLVALVFGEVVSQFPISGGLYPWARRLVGRRWAWLAGWIYAWALFTTIAAVVLGAGPFLATLFGVSNTPEFTTIASLVLIAISTAVNMRGTKLLARVAMFGFICELVGAIVVGIDLLTMHRVQPLSTVFNTFGVQGSGSYVPAFLAAALVGLFCCYGFEACGDVAEETPNPSVEIPKAMRMTIYVGVGASAFVCFALMLAVPNMANVISGKEVDPIGDILLNAFGPLGAKAVIVVVMVSFISCVLSLQAAVSRLLFSYARDEMIVGSRFLSRLAENAHVPEGALLISGLMPAAIVVIGYFLQNALATVLNFAVIGIYLAFQMIVAAALYARSRGWQPTGQFRLGAWAWPVNLLALGYGVAAIVNMAWPRTPSEPWFLNYSMILTVAIIGGLGILYMVLGRPYLKGHAPYGDAAVLHKRVG</sequence>
<feature type="transmembrane region" description="Helical" evidence="6">
    <location>
        <begin position="111"/>
        <end position="138"/>
    </location>
</feature>
<reference evidence="8" key="1">
    <citation type="journal article" date="2019" name="Int. J. Syst. Evol. Microbiol.">
        <title>The Global Catalogue of Microorganisms (GCM) 10K type strain sequencing project: providing services to taxonomists for standard genome sequencing and annotation.</title>
        <authorList>
            <consortium name="The Broad Institute Genomics Platform"/>
            <consortium name="The Broad Institute Genome Sequencing Center for Infectious Disease"/>
            <person name="Wu L."/>
            <person name="Ma J."/>
        </authorList>
    </citation>
    <scope>NUCLEOTIDE SEQUENCE [LARGE SCALE GENOMIC DNA]</scope>
    <source>
        <strain evidence="8">NBRC 112502</strain>
    </source>
</reference>
<evidence type="ECO:0000256" key="4">
    <source>
        <dbReference type="ARBA" id="ARBA00022989"/>
    </source>
</evidence>
<evidence type="ECO:0000256" key="1">
    <source>
        <dbReference type="ARBA" id="ARBA00004141"/>
    </source>
</evidence>
<comment type="subcellular location">
    <subcellularLocation>
        <location evidence="1">Membrane</location>
        <topology evidence="1">Multi-pass membrane protein</topology>
    </subcellularLocation>
</comment>
<evidence type="ECO:0000313" key="8">
    <source>
        <dbReference type="Proteomes" id="UP001156641"/>
    </source>
</evidence>
<dbReference type="Gene3D" id="1.20.1740.10">
    <property type="entry name" value="Amino acid/polyamine transporter I"/>
    <property type="match status" value="1"/>
</dbReference>
<evidence type="ECO:0000256" key="3">
    <source>
        <dbReference type="ARBA" id="ARBA00022692"/>
    </source>
</evidence>
<gene>
    <name evidence="7" type="ORF">GCM10010909_36780</name>
</gene>
<evidence type="ECO:0000256" key="6">
    <source>
        <dbReference type="SAM" id="Phobius"/>
    </source>
</evidence>
<keyword evidence="3 6" id="KW-0812">Transmembrane</keyword>
<feature type="transmembrane region" description="Helical" evidence="6">
    <location>
        <begin position="261"/>
        <end position="280"/>
    </location>
</feature>
<name>A0ABQ6AAN7_9PROT</name>
<evidence type="ECO:0000256" key="5">
    <source>
        <dbReference type="ARBA" id="ARBA00023136"/>
    </source>
</evidence>
<keyword evidence="4 6" id="KW-1133">Transmembrane helix</keyword>
<dbReference type="InterPro" id="IPR002293">
    <property type="entry name" value="AA/rel_permease1"/>
</dbReference>
<protein>
    <submittedName>
        <fullName evidence="7">Amino acid permease</fullName>
    </submittedName>
</protein>
<dbReference type="RefSeq" id="WP_284259850.1">
    <property type="nucleotide sequence ID" value="NZ_BSOS01000099.1"/>
</dbReference>
<feature type="transmembrane region" description="Helical" evidence="6">
    <location>
        <begin position="458"/>
        <end position="477"/>
    </location>
</feature>
<feature type="transmembrane region" description="Helical" evidence="6">
    <location>
        <begin position="69"/>
        <end position="90"/>
    </location>
</feature>
<dbReference type="PANTHER" id="PTHR45649:SF26">
    <property type="entry name" value="OS04G0435100 PROTEIN"/>
    <property type="match status" value="1"/>
</dbReference>
<dbReference type="PANTHER" id="PTHR45649">
    <property type="entry name" value="AMINO-ACID PERMEASE BAT1"/>
    <property type="match status" value="1"/>
</dbReference>